<evidence type="ECO:0000313" key="1">
    <source>
        <dbReference type="EMBL" id="JAD17287.1"/>
    </source>
</evidence>
<reference evidence="1" key="2">
    <citation type="journal article" date="2015" name="Data Brief">
        <title>Shoot transcriptome of the giant reed, Arundo donax.</title>
        <authorList>
            <person name="Barrero R.A."/>
            <person name="Guerrero F.D."/>
            <person name="Moolhuijzen P."/>
            <person name="Goolsby J.A."/>
            <person name="Tidwell J."/>
            <person name="Bellgard S.E."/>
            <person name="Bellgard M.I."/>
        </authorList>
    </citation>
    <scope>NUCLEOTIDE SEQUENCE</scope>
    <source>
        <tissue evidence="1">Shoot tissue taken approximately 20 cm above the soil surface</tissue>
    </source>
</reference>
<accession>A0A0A8Y003</accession>
<proteinExistence type="predicted"/>
<protein>
    <submittedName>
        <fullName evidence="1">Uncharacterized protein</fullName>
    </submittedName>
</protein>
<dbReference type="AlphaFoldDB" id="A0A0A8Y003"/>
<organism evidence="1">
    <name type="scientific">Arundo donax</name>
    <name type="common">Giant reed</name>
    <name type="synonym">Donax arundinaceus</name>
    <dbReference type="NCBI Taxonomy" id="35708"/>
    <lineage>
        <taxon>Eukaryota</taxon>
        <taxon>Viridiplantae</taxon>
        <taxon>Streptophyta</taxon>
        <taxon>Embryophyta</taxon>
        <taxon>Tracheophyta</taxon>
        <taxon>Spermatophyta</taxon>
        <taxon>Magnoliopsida</taxon>
        <taxon>Liliopsida</taxon>
        <taxon>Poales</taxon>
        <taxon>Poaceae</taxon>
        <taxon>PACMAD clade</taxon>
        <taxon>Arundinoideae</taxon>
        <taxon>Arundineae</taxon>
        <taxon>Arundo</taxon>
    </lineage>
</organism>
<dbReference type="EMBL" id="GBRH01280608">
    <property type="protein sequence ID" value="JAD17287.1"/>
    <property type="molecule type" value="Transcribed_RNA"/>
</dbReference>
<sequence>MLASGSGLHIIRSSSPKLKASCRDMFRSYCRAIEISNVVMLCEFLCLLRLILCEVHDCIKTNAESTGTRRGNMLFF</sequence>
<name>A0A0A8Y003_ARUDO</name>
<reference evidence="1" key="1">
    <citation type="submission" date="2014-09" db="EMBL/GenBank/DDBJ databases">
        <authorList>
            <person name="Magalhaes I.L.F."/>
            <person name="Oliveira U."/>
            <person name="Santos F.R."/>
            <person name="Vidigal T.H.D.A."/>
            <person name="Brescovit A.D."/>
            <person name="Santos A.J."/>
        </authorList>
    </citation>
    <scope>NUCLEOTIDE SEQUENCE</scope>
    <source>
        <tissue evidence="1">Shoot tissue taken approximately 20 cm above the soil surface</tissue>
    </source>
</reference>